<feature type="compositionally biased region" description="Basic and acidic residues" evidence="7">
    <location>
        <begin position="70"/>
        <end position="82"/>
    </location>
</feature>
<dbReference type="EMBL" id="FNUC01000004">
    <property type="protein sequence ID" value="SEF17840.1"/>
    <property type="molecule type" value="Genomic_DNA"/>
</dbReference>
<dbReference type="SUPFAM" id="SSF141523">
    <property type="entry name" value="L,D-transpeptidase catalytic domain-like"/>
    <property type="match status" value="1"/>
</dbReference>
<dbReference type="InterPro" id="IPR050979">
    <property type="entry name" value="LD-transpeptidase"/>
</dbReference>
<dbReference type="CDD" id="cd16913">
    <property type="entry name" value="YkuD_like"/>
    <property type="match status" value="1"/>
</dbReference>
<accession>A0A1H5PVG5</accession>
<dbReference type="PANTHER" id="PTHR30582:SF2">
    <property type="entry name" value="L,D-TRANSPEPTIDASE YCIB-RELATED"/>
    <property type="match status" value="1"/>
</dbReference>
<dbReference type="UniPathway" id="UPA00219"/>
<feature type="region of interest" description="Disordered" evidence="7">
    <location>
        <begin position="1"/>
        <end position="26"/>
    </location>
</feature>
<evidence type="ECO:0000256" key="1">
    <source>
        <dbReference type="ARBA" id="ARBA00004752"/>
    </source>
</evidence>
<dbReference type="GO" id="GO:0008360">
    <property type="term" value="P:regulation of cell shape"/>
    <property type="evidence" value="ECO:0007669"/>
    <property type="project" value="UniProtKB-UniRule"/>
</dbReference>
<keyword evidence="9" id="KW-0449">Lipoprotein</keyword>
<evidence type="ECO:0000313" key="10">
    <source>
        <dbReference type="Proteomes" id="UP000181980"/>
    </source>
</evidence>
<dbReference type="AlphaFoldDB" id="A0A1H5PVG5"/>
<evidence type="ECO:0000259" key="8">
    <source>
        <dbReference type="PROSITE" id="PS52029"/>
    </source>
</evidence>
<evidence type="ECO:0000256" key="5">
    <source>
        <dbReference type="ARBA" id="ARBA00023316"/>
    </source>
</evidence>
<dbReference type="Proteomes" id="UP000181980">
    <property type="component" value="Unassembled WGS sequence"/>
</dbReference>
<dbReference type="GO" id="GO:0005576">
    <property type="term" value="C:extracellular region"/>
    <property type="evidence" value="ECO:0007669"/>
    <property type="project" value="TreeGrafter"/>
</dbReference>
<keyword evidence="4 6" id="KW-0573">Peptidoglycan synthesis</keyword>
<dbReference type="OrthoDB" id="5242394at2"/>
<feature type="active site" description="Proton donor/acceptor" evidence="6">
    <location>
        <position position="196"/>
    </location>
</feature>
<dbReference type="InterPro" id="IPR038063">
    <property type="entry name" value="Transpep_catalytic_dom"/>
</dbReference>
<evidence type="ECO:0000256" key="2">
    <source>
        <dbReference type="ARBA" id="ARBA00022679"/>
    </source>
</evidence>
<dbReference type="GO" id="GO:0016740">
    <property type="term" value="F:transferase activity"/>
    <property type="evidence" value="ECO:0007669"/>
    <property type="project" value="UniProtKB-KW"/>
</dbReference>
<reference evidence="10" key="1">
    <citation type="submission" date="2016-10" db="EMBL/GenBank/DDBJ databases">
        <authorList>
            <person name="Varghese N."/>
            <person name="Submissions S."/>
        </authorList>
    </citation>
    <scope>NUCLEOTIDE SEQUENCE [LARGE SCALE GENOMIC DNA]</scope>
    <source>
        <strain evidence="10">DSM 45237</strain>
    </source>
</reference>
<dbReference type="Gene3D" id="2.40.440.10">
    <property type="entry name" value="L,D-transpeptidase catalytic domain-like"/>
    <property type="match status" value="1"/>
</dbReference>
<dbReference type="GO" id="GO:0018104">
    <property type="term" value="P:peptidoglycan-protein cross-linking"/>
    <property type="evidence" value="ECO:0007669"/>
    <property type="project" value="TreeGrafter"/>
</dbReference>
<dbReference type="PROSITE" id="PS52029">
    <property type="entry name" value="LD_TPASE"/>
    <property type="match status" value="1"/>
</dbReference>
<dbReference type="GO" id="GO:0071555">
    <property type="term" value="P:cell wall organization"/>
    <property type="evidence" value="ECO:0007669"/>
    <property type="project" value="UniProtKB-UniRule"/>
</dbReference>
<comment type="pathway">
    <text evidence="1 6">Cell wall biogenesis; peptidoglycan biosynthesis.</text>
</comment>
<evidence type="ECO:0000256" key="4">
    <source>
        <dbReference type="ARBA" id="ARBA00022984"/>
    </source>
</evidence>
<dbReference type="InterPro" id="IPR005490">
    <property type="entry name" value="LD_TPept_cat_dom"/>
</dbReference>
<sequence length="248" mass="26678">MAGRYGVSSRSATRHSPRRRSRVRRRSRIHGVRVTFLSCSFAVTAGLFGLAGTATGPDVPASAGVLPPLSDRDGDDTSRGEARVPSAKTARPVMEKVVPPPADPNVKPVATAPLPAGSGSGHRVVFDITQQVVWLVDADETVLRTYYVSGSRYDQLPTGTFDVFSKSRDAVSWHGTETMEYMVRFFRGENSNIGFHDLPVATATGAEVQTLSQLGTPLSDGCIRQDLDDAVALWEHTEVGTPVVVVRS</sequence>
<evidence type="ECO:0000256" key="7">
    <source>
        <dbReference type="SAM" id="MobiDB-lite"/>
    </source>
</evidence>
<feature type="active site" description="Nucleophile" evidence="6">
    <location>
        <position position="222"/>
    </location>
</feature>
<dbReference type="RefSeq" id="WP_141711815.1">
    <property type="nucleotide sequence ID" value="NZ_FNUC01000004.1"/>
</dbReference>
<keyword evidence="2" id="KW-0808">Transferase</keyword>
<organism evidence="9 10">
    <name type="scientific">Jiangella alba</name>
    <dbReference type="NCBI Taxonomy" id="561176"/>
    <lineage>
        <taxon>Bacteria</taxon>
        <taxon>Bacillati</taxon>
        <taxon>Actinomycetota</taxon>
        <taxon>Actinomycetes</taxon>
        <taxon>Jiangellales</taxon>
        <taxon>Jiangellaceae</taxon>
        <taxon>Jiangella</taxon>
    </lineage>
</organism>
<proteinExistence type="predicted"/>
<dbReference type="STRING" id="561176.SAMN04488561_6075"/>
<keyword evidence="5 6" id="KW-0961">Cell wall biogenesis/degradation</keyword>
<evidence type="ECO:0000313" key="9">
    <source>
        <dbReference type="EMBL" id="SEF17840.1"/>
    </source>
</evidence>
<dbReference type="PANTHER" id="PTHR30582">
    <property type="entry name" value="L,D-TRANSPEPTIDASE"/>
    <property type="match status" value="1"/>
</dbReference>
<evidence type="ECO:0000256" key="6">
    <source>
        <dbReference type="PROSITE-ProRule" id="PRU01373"/>
    </source>
</evidence>
<dbReference type="Pfam" id="PF03734">
    <property type="entry name" value="YkuD"/>
    <property type="match status" value="1"/>
</dbReference>
<gene>
    <name evidence="9" type="ORF">SAMN04488561_6075</name>
</gene>
<feature type="compositionally biased region" description="Basic residues" evidence="7">
    <location>
        <begin position="12"/>
        <end position="26"/>
    </location>
</feature>
<name>A0A1H5PVG5_9ACTN</name>
<keyword evidence="3 6" id="KW-0133">Cell shape</keyword>
<keyword evidence="10" id="KW-1185">Reference proteome</keyword>
<evidence type="ECO:0000256" key="3">
    <source>
        <dbReference type="ARBA" id="ARBA00022960"/>
    </source>
</evidence>
<feature type="domain" description="L,D-TPase catalytic" evidence="8">
    <location>
        <begin position="122"/>
        <end position="246"/>
    </location>
</feature>
<feature type="region of interest" description="Disordered" evidence="7">
    <location>
        <begin position="61"/>
        <end position="91"/>
    </location>
</feature>
<dbReference type="GO" id="GO:0071972">
    <property type="term" value="F:peptidoglycan L,D-transpeptidase activity"/>
    <property type="evidence" value="ECO:0007669"/>
    <property type="project" value="TreeGrafter"/>
</dbReference>
<protein>
    <submittedName>
        <fullName evidence="9">Lipoprotein-anchoring transpeptidase ErfK/SrfK</fullName>
    </submittedName>
</protein>